<keyword evidence="4" id="KW-0747">Spliceosome</keyword>
<dbReference type="GO" id="GO:0005687">
    <property type="term" value="C:U4 snRNP"/>
    <property type="evidence" value="ECO:0007669"/>
    <property type="project" value="TreeGrafter"/>
</dbReference>
<dbReference type="InterPro" id="IPR027105">
    <property type="entry name" value="Prp31"/>
</dbReference>
<accession>A0A9W4HPT0</accession>
<comment type="similarity">
    <text evidence="2">Belongs to the PRP31 family.</text>
</comment>
<feature type="region of interest" description="Disordered" evidence="9">
    <location>
        <begin position="366"/>
        <end position="393"/>
    </location>
</feature>
<dbReference type="GO" id="GO:0046540">
    <property type="term" value="C:U4/U6 x U5 tri-snRNP complex"/>
    <property type="evidence" value="ECO:0007669"/>
    <property type="project" value="InterPro"/>
</dbReference>
<keyword evidence="7" id="KW-0539">Nucleus</keyword>
<dbReference type="EMBL" id="CAJVOS010000026">
    <property type="protein sequence ID" value="CAG8113473.1"/>
    <property type="molecule type" value="Genomic_DNA"/>
</dbReference>
<dbReference type="PANTHER" id="PTHR13904">
    <property type="entry name" value="PRE-MRNA SPLICING FACTOR PRP31"/>
    <property type="match status" value="1"/>
</dbReference>
<feature type="domain" description="Nop" evidence="10">
    <location>
        <begin position="246"/>
        <end position="364"/>
    </location>
</feature>
<evidence type="ECO:0000259" key="10">
    <source>
        <dbReference type="PROSITE" id="PS51358"/>
    </source>
</evidence>
<keyword evidence="6" id="KW-0508">mRNA splicing</keyword>
<feature type="region of interest" description="Disordered" evidence="9">
    <location>
        <begin position="529"/>
        <end position="580"/>
    </location>
</feature>
<dbReference type="Pfam" id="PF01798">
    <property type="entry name" value="Nop"/>
    <property type="match status" value="1"/>
</dbReference>
<dbReference type="InterPro" id="IPR036070">
    <property type="entry name" value="Nop_dom_sf"/>
</dbReference>
<feature type="compositionally biased region" description="Basic residues" evidence="9">
    <location>
        <begin position="383"/>
        <end position="392"/>
    </location>
</feature>
<feature type="compositionally biased region" description="Polar residues" evidence="9">
    <location>
        <begin position="539"/>
        <end position="558"/>
    </location>
</feature>
<evidence type="ECO:0000256" key="1">
    <source>
        <dbReference type="ARBA" id="ARBA00004123"/>
    </source>
</evidence>
<dbReference type="PROSITE" id="PS51358">
    <property type="entry name" value="NOP"/>
    <property type="match status" value="1"/>
</dbReference>
<dbReference type="Proteomes" id="UP001153618">
    <property type="component" value="Unassembled WGS sequence"/>
</dbReference>
<evidence type="ECO:0000256" key="3">
    <source>
        <dbReference type="ARBA" id="ARBA00022664"/>
    </source>
</evidence>
<dbReference type="GO" id="GO:0071011">
    <property type="term" value="C:precatalytic spliceosome"/>
    <property type="evidence" value="ECO:0007669"/>
    <property type="project" value="TreeGrafter"/>
</dbReference>
<comment type="caution">
    <text evidence="11">The sequence shown here is derived from an EMBL/GenBank/DDBJ whole genome shotgun (WGS) entry which is preliminary data.</text>
</comment>
<dbReference type="InterPro" id="IPR019175">
    <property type="entry name" value="Prp31_C"/>
</dbReference>
<dbReference type="SMART" id="SM00931">
    <property type="entry name" value="NOSIC"/>
    <property type="match status" value="1"/>
</dbReference>
<feature type="region of interest" description="Disordered" evidence="9">
    <location>
        <begin position="13"/>
        <end position="38"/>
    </location>
</feature>
<evidence type="ECO:0000256" key="7">
    <source>
        <dbReference type="ARBA" id="ARBA00023242"/>
    </source>
</evidence>
<evidence type="ECO:0000256" key="6">
    <source>
        <dbReference type="ARBA" id="ARBA00023187"/>
    </source>
</evidence>
<dbReference type="InterPro" id="IPR042239">
    <property type="entry name" value="Nop_C"/>
</dbReference>
<dbReference type="SUPFAM" id="SSF89124">
    <property type="entry name" value="Nop domain"/>
    <property type="match status" value="1"/>
</dbReference>
<keyword evidence="3" id="KW-0507">mRNA processing</keyword>
<keyword evidence="5" id="KW-0694">RNA-binding</keyword>
<proteinExistence type="inferred from homology"/>
<sequence length="580" mass="62611">MSSSDKLKQLHSLSPALRLAPHGSRFPGFQRTDRAKPAHRFRRRRVMAAPPSTLYSDFDMEADKDVDARMELANDFADMGDDLNVQEEEAGAAEDPVDAILDDAIAEDTPEAGEANDFERSVTITDELTVLHKGLRDHYSIRFPELETLVTTPIKYAKTVAILLNGPLNDIKTLAATSENMVGAPLSTILDGPSLMVVAVEATTTRGRDMSDAELDRVTRICQKILKLDQKRIEITQRIESGMTEIAPNLAVLVGTQTAAQFLNATGGMKQLSLIPACNLAAIGSGRQEGTGFATNHGVRSKGYLYDSPIFKDVPEDHMKQGIRIVAGKMKLTVSVDAARTMRDGSYGLKMRDECLTKFDKMNEAAPNARTKALPAPDEKPSQKRGGKRARKAKEATAMTEMRKAQNRMAFGQQEAEVGYGTGSGTVGLGMLGQENQGNIRATQVDKRTAAKLSKNNQGWGTTPTGNSNASLDNLTPGASGIASVFQARGLRQSGVGNMTDAAGTASTIAFTPAQGLELVDPKAQAELKRKREDEENRWFNSGTFTQAPNEGNDQNSGFKVPALPNKRVNLGDGSKGQSK</sequence>
<evidence type="ECO:0000256" key="9">
    <source>
        <dbReference type="SAM" id="MobiDB-lite"/>
    </source>
</evidence>
<evidence type="ECO:0000256" key="4">
    <source>
        <dbReference type="ARBA" id="ARBA00022728"/>
    </source>
</evidence>
<evidence type="ECO:0000256" key="2">
    <source>
        <dbReference type="ARBA" id="ARBA00005572"/>
    </source>
</evidence>
<evidence type="ECO:0000256" key="5">
    <source>
        <dbReference type="ARBA" id="ARBA00022884"/>
    </source>
</evidence>
<evidence type="ECO:0000313" key="11">
    <source>
        <dbReference type="EMBL" id="CAG8113473.1"/>
    </source>
</evidence>
<dbReference type="Pfam" id="PF09785">
    <property type="entry name" value="Prp31_C"/>
    <property type="match status" value="1"/>
</dbReference>
<dbReference type="Gene3D" id="1.10.287.4070">
    <property type="match status" value="1"/>
</dbReference>
<dbReference type="InterPro" id="IPR012976">
    <property type="entry name" value="NOSIC"/>
</dbReference>
<dbReference type="GO" id="GO:0003723">
    <property type="term" value="F:RNA binding"/>
    <property type="evidence" value="ECO:0007669"/>
    <property type="project" value="UniProtKB-KW"/>
</dbReference>
<keyword evidence="12" id="KW-1185">Reference proteome</keyword>
<dbReference type="GO" id="GO:0000244">
    <property type="term" value="P:spliceosomal tri-snRNP complex assembly"/>
    <property type="evidence" value="ECO:0007669"/>
    <property type="project" value="InterPro"/>
</dbReference>
<dbReference type="AlphaFoldDB" id="A0A9W4HPT0"/>
<dbReference type="PANTHER" id="PTHR13904:SF0">
    <property type="entry name" value="U4_U6 SMALL NUCLEAR RIBONUCLEOPROTEIN PRP31"/>
    <property type="match status" value="1"/>
</dbReference>
<evidence type="ECO:0000256" key="8">
    <source>
        <dbReference type="ARBA" id="ARBA00023274"/>
    </source>
</evidence>
<dbReference type="Gene3D" id="1.10.246.90">
    <property type="entry name" value="Nop domain"/>
    <property type="match status" value="1"/>
</dbReference>
<dbReference type="OrthoDB" id="4771285at2759"/>
<protein>
    <recommendedName>
        <fullName evidence="10">Nop domain-containing protein</fullName>
    </recommendedName>
</protein>
<evidence type="ECO:0000313" key="12">
    <source>
        <dbReference type="Proteomes" id="UP001153618"/>
    </source>
</evidence>
<reference evidence="11" key="1">
    <citation type="submission" date="2021-07" db="EMBL/GenBank/DDBJ databases">
        <authorList>
            <person name="Branca A.L. A."/>
        </authorList>
    </citation>
    <scope>NUCLEOTIDE SEQUENCE</scope>
</reference>
<name>A0A9W4HPT0_PENOL</name>
<keyword evidence="8" id="KW-0687">Ribonucleoprotein</keyword>
<organism evidence="11 12">
    <name type="scientific">Penicillium olsonii</name>
    <dbReference type="NCBI Taxonomy" id="99116"/>
    <lineage>
        <taxon>Eukaryota</taxon>
        <taxon>Fungi</taxon>
        <taxon>Dikarya</taxon>
        <taxon>Ascomycota</taxon>
        <taxon>Pezizomycotina</taxon>
        <taxon>Eurotiomycetes</taxon>
        <taxon>Eurotiomycetidae</taxon>
        <taxon>Eurotiales</taxon>
        <taxon>Aspergillaceae</taxon>
        <taxon>Penicillium</taxon>
    </lineage>
</organism>
<dbReference type="InterPro" id="IPR002687">
    <property type="entry name" value="Nop_dom"/>
</dbReference>
<feature type="compositionally biased region" description="Basic and acidic residues" evidence="9">
    <location>
        <begin position="529"/>
        <end position="538"/>
    </location>
</feature>
<gene>
    <name evidence="11" type="ORF">POLS_LOCUS5024</name>
</gene>
<comment type="subcellular location">
    <subcellularLocation>
        <location evidence="1">Nucleus</location>
    </subcellularLocation>
</comment>